<feature type="transmembrane region" description="Helical" evidence="1">
    <location>
        <begin position="23"/>
        <end position="41"/>
    </location>
</feature>
<keyword evidence="1" id="KW-0472">Membrane</keyword>
<keyword evidence="1" id="KW-0812">Transmembrane</keyword>
<evidence type="ECO:0000313" key="2">
    <source>
        <dbReference type="EMBL" id="RNA01417.1"/>
    </source>
</evidence>
<comment type="caution">
    <text evidence="2">The sequence shown here is derived from an EMBL/GenBank/DDBJ whole genome shotgun (WGS) entry which is preliminary data.</text>
</comment>
<accession>A0A3M7PQJ4</accession>
<protein>
    <submittedName>
        <fullName evidence="2">Uncharacterized protein</fullName>
    </submittedName>
</protein>
<dbReference type="AlphaFoldDB" id="A0A3M7PQJ4"/>
<proteinExistence type="predicted"/>
<sequence>MYDHDDKLFELIINFKTPFNGQILHLIKFILTNLYLFILVLNTNTFEIEKSNKLYKKLLNTLNIKIYSNNGLGFFLVSGMQGGATIKDASVVKVC</sequence>
<organism evidence="2 3">
    <name type="scientific">Brachionus plicatilis</name>
    <name type="common">Marine rotifer</name>
    <name type="synonym">Brachionus muelleri</name>
    <dbReference type="NCBI Taxonomy" id="10195"/>
    <lineage>
        <taxon>Eukaryota</taxon>
        <taxon>Metazoa</taxon>
        <taxon>Spiralia</taxon>
        <taxon>Gnathifera</taxon>
        <taxon>Rotifera</taxon>
        <taxon>Eurotatoria</taxon>
        <taxon>Monogononta</taxon>
        <taxon>Pseudotrocha</taxon>
        <taxon>Ploima</taxon>
        <taxon>Brachionidae</taxon>
        <taxon>Brachionus</taxon>
    </lineage>
</organism>
<keyword evidence="1" id="KW-1133">Transmembrane helix</keyword>
<name>A0A3M7PQJ4_BRAPC</name>
<gene>
    <name evidence="2" type="ORF">BpHYR1_046528</name>
</gene>
<evidence type="ECO:0000256" key="1">
    <source>
        <dbReference type="SAM" id="Phobius"/>
    </source>
</evidence>
<dbReference type="EMBL" id="REGN01009333">
    <property type="protein sequence ID" value="RNA01417.1"/>
    <property type="molecule type" value="Genomic_DNA"/>
</dbReference>
<evidence type="ECO:0000313" key="3">
    <source>
        <dbReference type="Proteomes" id="UP000276133"/>
    </source>
</evidence>
<keyword evidence="3" id="KW-1185">Reference proteome</keyword>
<reference evidence="2 3" key="1">
    <citation type="journal article" date="2018" name="Sci. Rep.">
        <title>Genomic signatures of local adaptation to the degree of environmental predictability in rotifers.</title>
        <authorList>
            <person name="Franch-Gras L."/>
            <person name="Hahn C."/>
            <person name="Garcia-Roger E.M."/>
            <person name="Carmona M.J."/>
            <person name="Serra M."/>
            <person name="Gomez A."/>
        </authorList>
    </citation>
    <scope>NUCLEOTIDE SEQUENCE [LARGE SCALE GENOMIC DNA]</scope>
    <source>
        <strain evidence="2">HYR1</strain>
    </source>
</reference>
<dbReference type="Proteomes" id="UP000276133">
    <property type="component" value="Unassembled WGS sequence"/>
</dbReference>